<feature type="domain" description="DNA binding HTH" evidence="1">
    <location>
        <begin position="203"/>
        <end position="240"/>
    </location>
</feature>
<dbReference type="AlphaFoldDB" id="A0A0S4XRB3"/>
<dbReference type="InterPro" id="IPR027417">
    <property type="entry name" value="P-loop_NTPase"/>
</dbReference>
<reference evidence="2" key="1">
    <citation type="submission" date="2015-11" db="EMBL/GenBank/DDBJ databases">
        <authorList>
            <person name="Zhang Y."/>
            <person name="Guo Z."/>
        </authorList>
    </citation>
    <scope>NUCLEOTIDE SEQUENCE</scope>
    <source>
        <strain evidence="2">BN30871</strain>
    </source>
</reference>
<dbReference type="PANTHER" id="PTHR32071:SF57">
    <property type="entry name" value="C4-DICARBOXYLATE TRANSPORT TRANSCRIPTIONAL REGULATORY PROTEIN DCTD"/>
    <property type="match status" value="1"/>
</dbReference>
<dbReference type="GO" id="GO:0043565">
    <property type="term" value="F:sequence-specific DNA binding"/>
    <property type="evidence" value="ECO:0007669"/>
    <property type="project" value="InterPro"/>
</dbReference>
<dbReference type="InterPro" id="IPR009057">
    <property type="entry name" value="Homeodomain-like_sf"/>
</dbReference>
<evidence type="ECO:0000313" key="2">
    <source>
        <dbReference type="EMBL" id="CUV66501.1"/>
    </source>
</evidence>
<dbReference type="Pfam" id="PF02954">
    <property type="entry name" value="HTH_8"/>
    <property type="match status" value="1"/>
</dbReference>
<proteinExistence type="predicted"/>
<accession>A0A0S4XRB3</accession>
<dbReference type="PANTHER" id="PTHR32071">
    <property type="entry name" value="TRANSCRIPTIONAL REGULATORY PROTEIN"/>
    <property type="match status" value="1"/>
</dbReference>
<gene>
    <name evidence="2" type="ORF">BN3087_870021</name>
</gene>
<evidence type="ECO:0000259" key="1">
    <source>
        <dbReference type="Pfam" id="PF02954"/>
    </source>
</evidence>
<name>A0A0S4XRB3_9BACT</name>
<dbReference type="Gene3D" id="1.10.10.60">
    <property type="entry name" value="Homeodomain-like"/>
    <property type="match status" value="1"/>
</dbReference>
<protein>
    <submittedName>
        <fullName evidence="2">Fis family transcriptional regulator</fullName>
    </submittedName>
</protein>
<dbReference type="SUPFAM" id="SSF46689">
    <property type="entry name" value="Homeodomain-like"/>
    <property type="match status" value="1"/>
</dbReference>
<sequence>MGCTVFFSNCEKIKQIKKGFELTRNMQISTLLYGESNIGKKTLVKSMYNNATWIDGSDFVKLKNALLENNEIVVYNFDIHRNYAAEEFNNKKIIALTDETTVPDYIDSLFGFIYKMPPLRDRPEDLEFFIEKYIKEANENLAKKDILAIDKEKIDLSNNIKSLKIYIYKKIAFNNLEKSEIQDILYDYFQKNLQGNNDYVKFLNLFEYPLIMAGLEKYGSQLKLSQILGINRNTLRKKVNENGIN</sequence>
<organism evidence="2">
    <name type="scientific">Sulfurovum sp. enrichment culture clone C5</name>
    <dbReference type="NCBI Taxonomy" id="497650"/>
    <lineage>
        <taxon>Bacteria</taxon>
        <taxon>Pseudomonadati</taxon>
        <taxon>Campylobacterota</taxon>
        <taxon>Epsilonproteobacteria</taxon>
        <taxon>Campylobacterales</taxon>
        <taxon>Sulfurovaceae</taxon>
        <taxon>Sulfurovum</taxon>
        <taxon>environmental samples</taxon>
    </lineage>
</organism>
<dbReference type="SUPFAM" id="SSF52540">
    <property type="entry name" value="P-loop containing nucleoside triphosphate hydrolases"/>
    <property type="match status" value="1"/>
</dbReference>
<dbReference type="EMBL" id="FAXN01000092">
    <property type="protein sequence ID" value="CUV66501.1"/>
    <property type="molecule type" value="Genomic_DNA"/>
</dbReference>
<dbReference type="InterPro" id="IPR002197">
    <property type="entry name" value="HTH_Fis"/>
</dbReference>